<evidence type="ECO:0000256" key="5">
    <source>
        <dbReference type="ARBA" id="ARBA00038306"/>
    </source>
</evidence>
<evidence type="ECO:0000313" key="9">
    <source>
        <dbReference type="Proteomes" id="UP000017819"/>
    </source>
</evidence>
<gene>
    <name evidence="8" type="ORF">N177_3267</name>
</gene>
<dbReference type="PANTHER" id="PTHR34001:SF3">
    <property type="entry name" value="BLL7405 PROTEIN"/>
    <property type="match status" value="1"/>
</dbReference>
<evidence type="ECO:0000256" key="4">
    <source>
        <dbReference type="ARBA" id="ARBA00023237"/>
    </source>
</evidence>
<evidence type="ECO:0000313" key="8">
    <source>
        <dbReference type="EMBL" id="ESR23199.1"/>
    </source>
</evidence>
<dbReference type="PANTHER" id="PTHR34001">
    <property type="entry name" value="BLL7405 PROTEIN"/>
    <property type="match status" value="1"/>
</dbReference>
<protein>
    <submittedName>
        <fullName evidence="8">31 kDa outer-membrane immunogenic protein</fullName>
    </submittedName>
</protein>
<dbReference type="AlphaFoldDB" id="V4RCS5"/>
<comment type="similarity">
    <text evidence="5">Belongs to the Omp25/RopB family.</text>
</comment>
<name>V4RCS5_9HYPH</name>
<comment type="subcellular location">
    <subcellularLocation>
        <location evidence="1">Cell outer membrane</location>
    </subcellularLocation>
</comment>
<dbReference type="InterPro" id="IPR027385">
    <property type="entry name" value="Beta-barrel_OMP"/>
</dbReference>
<feature type="signal peptide" evidence="6">
    <location>
        <begin position="1"/>
        <end position="24"/>
    </location>
</feature>
<accession>V4RCS5</accession>
<dbReference type="InterPro" id="IPR011250">
    <property type="entry name" value="OMP/PagP_B-barrel"/>
</dbReference>
<evidence type="ECO:0000256" key="6">
    <source>
        <dbReference type="SAM" id="SignalP"/>
    </source>
</evidence>
<dbReference type="Gene3D" id="2.40.160.20">
    <property type="match status" value="1"/>
</dbReference>
<dbReference type="OrthoDB" id="9815357at2"/>
<proteinExistence type="inferred from homology"/>
<dbReference type="GO" id="GO:0009279">
    <property type="term" value="C:cell outer membrane"/>
    <property type="evidence" value="ECO:0007669"/>
    <property type="project" value="UniProtKB-SubCell"/>
</dbReference>
<feature type="domain" description="Outer membrane protein beta-barrel" evidence="7">
    <location>
        <begin position="26"/>
        <end position="221"/>
    </location>
</feature>
<keyword evidence="4" id="KW-0998">Cell outer membrane</keyword>
<feature type="chain" id="PRO_5004725532" evidence="6">
    <location>
        <begin position="25"/>
        <end position="222"/>
    </location>
</feature>
<dbReference type="eggNOG" id="COG3637">
    <property type="taxonomic scope" value="Bacteria"/>
</dbReference>
<sequence>MKTRMFARLALAAAVLAAAGHARAADTYIPVTPPAPVAYDFSTPDFSGPYVGVTAGGRWSNFDTVFGTAGAGSEETGFTGGVIGGIAFQSDRLVYGIEGDVNFATGDSTSVVAGVPVTSDNDWFSTLRGRVGYAFDSAMVYGTGGLAVGDVEVSTPAGSDSSTEFGWTLGAGVEMPLTDNFTARAEYLYTDLGSKSGEIGGTPFKSEFDSHTVRAGVTYTFR</sequence>
<keyword evidence="9" id="KW-1185">Reference proteome</keyword>
<organism evidence="8 9">
    <name type="scientific">Lutibaculum baratangense AMV1</name>
    <dbReference type="NCBI Taxonomy" id="631454"/>
    <lineage>
        <taxon>Bacteria</taxon>
        <taxon>Pseudomonadati</taxon>
        <taxon>Pseudomonadota</taxon>
        <taxon>Alphaproteobacteria</taxon>
        <taxon>Hyphomicrobiales</taxon>
        <taxon>Tepidamorphaceae</taxon>
        <taxon>Lutibaculum</taxon>
    </lineage>
</organism>
<dbReference type="SUPFAM" id="SSF56925">
    <property type="entry name" value="OMPA-like"/>
    <property type="match status" value="1"/>
</dbReference>
<dbReference type="InterPro" id="IPR051692">
    <property type="entry name" value="OMP-like"/>
</dbReference>
<evidence type="ECO:0000256" key="3">
    <source>
        <dbReference type="ARBA" id="ARBA00023136"/>
    </source>
</evidence>
<reference evidence="8 9" key="1">
    <citation type="journal article" date="2014" name="Genome Announc.">
        <title>Draft Genome Sequence of Lutibaculum baratangense Strain AMV1T, Isolated from a Mud Volcano in Andamans, India.</title>
        <authorList>
            <person name="Singh A."/>
            <person name="Sreenivas A."/>
            <person name="Sathyanarayana Reddy G."/>
            <person name="Pinnaka A.K."/>
            <person name="Shivaji S."/>
        </authorList>
    </citation>
    <scope>NUCLEOTIDE SEQUENCE [LARGE SCALE GENOMIC DNA]</scope>
    <source>
        <strain evidence="8 9">AMV1</strain>
    </source>
</reference>
<keyword evidence="2 6" id="KW-0732">Signal</keyword>
<dbReference type="Pfam" id="PF13505">
    <property type="entry name" value="OMP_b-brl"/>
    <property type="match status" value="1"/>
</dbReference>
<dbReference type="EMBL" id="AWXZ01000039">
    <property type="protein sequence ID" value="ESR23199.1"/>
    <property type="molecule type" value="Genomic_DNA"/>
</dbReference>
<dbReference type="Proteomes" id="UP000017819">
    <property type="component" value="Unassembled WGS sequence"/>
</dbReference>
<evidence type="ECO:0000259" key="7">
    <source>
        <dbReference type="Pfam" id="PF13505"/>
    </source>
</evidence>
<dbReference type="RefSeq" id="WP_023433386.1">
    <property type="nucleotide sequence ID" value="NZ_AWXZ01000039.1"/>
</dbReference>
<dbReference type="STRING" id="631454.N177_3267"/>
<evidence type="ECO:0000256" key="1">
    <source>
        <dbReference type="ARBA" id="ARBA00004442"/>
    </source>
</evidence>
<evidence type="ECO:0000256" key="2">
    <source>
        <dbReference type="ARBA" id="ARBA00022729"/>
    </source>
</evidence>
<comment type="caution">
    <text evidence="8">The sequence shown here is derived from an EMBL/GenBank/DDBJ whole genome shotgun (WGS) entry which is preliminary data.</text>
</comment>
<keyword evidence="3" id="KW-0472">Membrane</keyword>